<dbReference type="InterPro" id="IPR029032">
    <property type="entry name" value="AhpD-like"/>
</dbReference>
<dbReference type="PANTHER" id="PTHR33570:SF2">
    <property type="entry name" value="CARBOXYMUCONOLACTONE DECARBOXYLASE-LIKE DOMAIN-CONTAINING PROTEIN"/>
    <property type="match status" value="1"/>
</dbReference>
<protein>
    <recommendedName>
        <fullName evidence="1">Carboxymuconolactone decarboxylase-like domain-containing protein</fullName>
    </recommendedName>
</protein>
<dbReference type="EMBL" id="UNRR01000019">
    <property type="protein sequence ID" value="SYZ78832.1"/>
    <property type="molecule type" value="Genomic_DNA"/>
</dbReference>
<dbReference type="InterPro" id="IPR003779">
    <property type="entry name" value="CMD-like"/>
</dbReference>
<reference evidence="3" key="1">
    <citation type="submission" date="2018-05" db="EMBL/GenBank/DDBJ databases">
        <authorList>
            <person name="Strepis N."/>
        </authorList>
    </citation>
    <scope>NUCLEOTIDE SEQUENCE [LARGE SCALE GENOMIC DNA]</scope>
</reference>
<organism evidence="2 3">
    <name type="scientific">Trichococcus shcherbakoviae</name>
    <dbReference type="NCBI Taxonomy" id="2094020"/>
    <lineage>
        <taxon>Bacteria</taxon>
        <taxon>Bacillati</taxon>
        <taxon>Bacillota</taxon>
        <taxon>Bacilli</taxon>
        <taxon>Lactobacillales</taxon>
        <taxon>Carnobacteriaceae</taxon>
        <taxon>Trichococcus</taxon>
    </lineage>
</organism>
<accession>A0A383TEN6</accession>
<gene>
    <name evidence="2" type="ORF">TART1_1648</name>
</gene>
<dbReference type="PANTHER" id="PTHR33570">
    <property type="entry name" value="4-CARBOXYMUCONOLACTONE DECARBOXYLASE FAMILY PROTEIN"/>
    <property type="match status" value="1"/>
</dbReference>
<dbReference type="SUPFAM" id="SSF69118">
    <property type="entry name" value="AhpD-like"/>
    <property type="match status" value="1"/>
</dbReference>
<dbReference type="Proteomes" id="UP000262072">
    <property type="component" value="Unassembled WGS sequence"/>
</dbReference>
<dbReference type="AlphaFoldDB" id="A0A383TEN6"/>
<feature type="domain" description="Carboxymuconolactone decarboxylase-like" evidence="1">
    <location>
        <begin position="179"/>
        <end position="262"/>
    </location>
</feature>
<evidence type="ECO:0000313" key="3">
    <source>
        <dbReference type="Proteomes" id="UP000262072"/>
    </source>
</evidence>
<proteinExistence type="predicted"/>
<dbReference type="GO" id="GO:0051920">
    <property type="term" value="F:peroxiredoxin activity"/>
    <property type="evidence" value="ECO:0007669"/>
    <property type="project" value="InterPro"/>
</dbReference>
<evidence type="ECO:0000313" key="2">
    <source>
        <dbReference type="EMBL" id="SYZ78832.1"/>
    </source>
</evidence>
<dbReference type="Pfam" id="PF02627">
    <property type="entry name" value="CMD"/>
    <property type="match status" value="2"/>
</dbReference>
<feature type="domain" description="Carboxymuconolactone decarboxylase-like" evidence="1">
    <location>
        <begin position="43"/>
        <end position="127"/>
    </location>
</feature>
<evidence type="ECO:0000259" key="1">
    <source>
        <dbReference type="Pfam" id="PF02627"/>
    </source>
</evidence>
<dbReference type="Gene3D" id="1.20.1290.10">
    <property type="entry name" value="AhpD-like"/>
    <property type="match status" value="1"/>
</dbReference>
<name>A0A383TEN6_9LACT</name>
<dbReference type="InterPro" id="IPR052512">
    <property type="entry name" value="4CMD/NDH-1_regulator"/>
</dbReference>
<sequence length="268" mass="30175">MLYTVSNKRMKLEEWKMKISETAKKNHDELFPGHVSILAEKDPEFIEVFDNFAFDEVLQYTSLDVKERQKVLLAALIAMQCVNEFKAMAKGALNVGVTPVELKEIVYQAVPYAGLGKVFDFLHATNEVLEERGIVLPLEGQSATTVENRYEKGLEIVREAAGDTVDNMLNTMPQNQKHFATFLADNCFGDFFTRNGLSIQERELLIFTMLVSMGGAEPQLKGHIRNNIRVGNDKQKLLDTITVLLPFIGYPRTLTALNCLNEVAPEES</sequence>